<feature type="repeat" description="WD" evidence="1">
    <location>
        <begin position="109"/>
        <end position="151"/>
    </location>
</feature>
<protein>
    <recommendedName>
        <fullName evidence="5">Activating molecule in BECN1-regulated autophagy protein 1</fullName>
    </recommendedName>
</protein>
<feature type="region of interest" description="Disordered" evidence="2">
    <location>
        <begin position="531"/>
        <end position="574"/>
    </location>
</feature>
<feature type="compositionally biased region" description="Basic and acidic residues" evidence="2">
    <location>
        <begin position="1327"/>
        <end position="1340"/>
    </location>
</feature>
<dbReference type="InterPro" id="IPR052596">
    <property type="entry name" value="AMBRA1_autophagy"/>
</dbReference>
<feature type="region of interest" description="Disordered" evidence="2">
    <location>
        <begin position="805"/>
        <end position="831"/>
    </location>
</feature>
<feature type="compositionally biased region" description="Polar residues" evidence="2">
    <location>
        <begin position="331"/>
        <end position="342"/>
    </location>
</feature>
<feature type="region of interest" description="Disordered" evidence="2">
    <location>
        <begin position="1222"/>
        <end position="1243"/>
    </location>
</feature>
<reference evidence="3 4" key="1">
    <citation type="journal article" date="2021" name="BMC Biol.">
        <title>Horizontally acquired antibacterial genes associated with adaptive radiation of ladybird beetles.</title>
        <authorList>
            <person name="Li H.S."/>
            <person name="Tang X.F."/>
            <person name="Huang Y.H."/>
            <person name="Xu Z.Y."/>
            <person name="Chen M.L."/>
            <person name="Du X.Y."/>
            <person name="Qiu B.Y."/>
            <person name="Chen P.T."/>
            <person name="Zhang W."/>
            <person name="Slipinski A."/>
            <person name="Escalona H.E."/>
            <person name="Waterhouse R.M."/>
            <person name="Zwick A."/>
            <person name="Pang H."/>
        </authorList>
    </citation>
    <scope>NUCLEOTIDE SEQUENCE [LARGE SCALE GENOMIC DNA]</scope>
    <source>
        <strain evidence="3">SYSU2018</strain>
    </source>
</reference>
<feature type="compositionally biased region" description="Basic and acidic residues" evidence="2">
    <location>
        <begin position="629"/>
        <end position="642"/>
    </location>
</feature>
<gene>
    <name evidence="3" type="ORF">HHI36_006193</name>
</gene>
<feature type="region of interest" description="Disordered" evidence="2">
    <location>
        <begin position="311"/>
        <end position="401"/>
    </location>
</feature>
<evidence type="ECO:0000313" key="3">
    <source>
        <dbReference type="EMBL" id="KAL3283034.1"/>
    </source>
</evidence>
<feature type="region of interest" description="Disordered" evidence="2">
    <location>
        <begin position="1129"/>
        <end position="1148"/>
    </location>
</feature>
<feature type="compositionally biased region" description="Polar residues" evidence="2">
    <location>
        <begin position="586"/>
        <end position="599"/>
    </location>
</feature>
<feature type="region of interest" description="Disordered" evidence="2">
    <location>
        <begin position="1327"/>
        <end position="1350"/>
    </location>
</feature>
<feature type="region of interest" description="Disordered" evidence="2">
    <location>
        <begin position="1022"/>
        <end position="1053"/>
    </location>
</feature>
<feature type="region of interest" description="Disordered" evidence="2">
    <location>
        <begin position="765"/>
        <end position="789"/>
    </location>
</feature>
<feature type="compositionally biased region" description="Polar residues" evidence="2">
    <location>
        <begin position="1132"/>
        <end position="1148"/>
    </location>
</feature>
<feature type="compositionally biased region" description="Polar residues" evidence="2">
    <location>
        <begin position="1402"/>
        <end position="1434"/>
    </location>
</feature>
<dbReference type="Pfam" id="PF00400">
    <property type="entry name" value="WD40"/>
    <property type="match status" value="1"/>
</dbReference>
<feature type="compositionally biased region" description="Polar residues" evidence="2">
    <location>
        <begin position="660"/>
        <end position="672"/>
    </location>
</feature>
<feature type="region of interest" description="Disordered" evidence="2">
    <location>
        <begin position="612"/>
        <end position="696"/>
    </location>
</feature>
<dbReference type="InterPro" id="IPR001680">
    <property type="entry name" value="WD40_rpt"/>
</dbReference>
<feature type="compositionally biased region" description="Low complexity" evidence="2">
    <location>
        <begin position="363"/>
        <end position="398"/>
    </location>
</feature>
<comment type="caution">
    <text evidence="3">The sequence shown here is derived from an EMBL/GenBank/DDBJ whole genome shotgun (WGS) entry which is preliminary data.</text>
</comment>
<feature type="compositionally biased region" description="Polar residues" evidence="2">
    <location>
        <begin position="1445"/>
        <end position="1456"/>
    </location>
</feature>
<dbReference type="Proteomes" id="UP001516400">
    <property type="component" value="Unassembled WGS sequence"/>
</dbReference>
<dbReference type="SUPFAM" id="SSF50978">
    <property type="entry name" value="WD40 repeat-like"/>
    <property type="match status" value="2"/>
</dbReference>
<feature type="compositionally biased region" description="Polar residues" evidence="2">
    <location>
        <begin position="910"/>
        <end position="942"/>
    </location>
</feature>
<dbReference type="SMART" id="SM00320">
    <property type="entry name" value="WD40"/>
    <property type="match status" value="5"/>
</dbReference>
<dbReference type="PROSITE" id="PS50082">
    <property type="entry name" value="WD_REPEATS_2"/>
    <property type="match status" value="1"/>
</dbReference>
<dbReference type="PANTHER" id="PTHR22874">
    <property type="entry name" value="ACTIVATING MOLECULE IN BECN1-REGULATED AUTOPHAGY PROTEIN 1"/>
    <property type="match status" value="1"/>
</dbReference>
<feature type="region of interest" description="Disordered" evidence="2">
    <location>
        <begin position="256"/>
        <end position="277"/>
    </location>
</feature>
<feature type="region of interest" description="Disordered" evidence="2">
    <location>
        <begin position="580"/>
        <end position="599"/>
    </location>
</feature>
<feature type="compositionally biased region" description="Polar residues" evidence="2">
    <location>
        <begin position="1509"/>
        <end position="1520"/>
    </location>
</feature>
<feature type="region of interest" description="Disordered" evidence="2">
    <location>
        <begin position="419"/>
        <end position="498"/>
    </location>
</feature>
<evidence type="ECO:0000256" key="1">
    <source>
        <dbReference type="PROSITE-ProRule" id="PRU00221"/>
    </source>
</evidence>
<evidence type="ECO:0008006" key="5">
    <source>
        <dbReference type="Google" id="ProtNLM"/>
    </source>
</evidence>
<dbReference type="InterPro" id="IPR036322">
    <property type="entry name" value="WD40_repeat_dom_sf"/>
</dbReference>
<dbReference type="InterPro" id="IPR015943">
    <property type="entry name" value="WD40/YVTN_repeat-like_dom_sf"/>
</dbReference>
<keyword evidence="1" id="KW-0853">WD repeat</keyword>
<feature type="region of interest" description="Disordered" evidence="2">
    <location>
        <begin position="1263"/>
        <end position="1290"/>
    </location>
</feature>
<organism evidence="3 4">
    <name type="scientific">Cryptolaemus montrouzieri</name>
    <dbReference type="NCBI Taxonomy" id="559131"/>
    <lineage>
        <taxon>Eukaryota</taxon>
        <taxon>Metazoa</taxon>
        <taxon>Ecdysozoa</taxon>
        <taxon>Arthropoda</taxon>
        <taxon>Hexapoda</taxon>
        <taxon>Insecta</taxon>
        <taxon>Pterygota</taxon>
        <taxon>Neoptera</taxon>
        <taxon>Endopterygota</taxon>
        <taxon>Coleoptera</taxon>
        <taxon>Polyphaga</taxon>
        <taxon>Cucujiformia</taxon>
        <taxon>Coccinelloidea</taxon>
        <taxon>Coccinellidae</taxon>
        <taxon>Scymninae</taxon>
        <taxon>Scymnini</taxon>
        <taxon>Cryptolaemus</taxon>
    </lineage>
</organism>
<evidence type="ECO:0000256" key="2">
    <source>
        <dbReference type="SAM" id="MobiDB-lite"/>
    </source>
</evidence>
<dbReference type="Gene3D" id="2.130.10.10">
    <property type="entry name" value="YVTN repeat-like/Quinoprotein amine dehydrogenase"/>
    <property type="match status" value="2"/>
</dbReference>
<evidence type="ECO:0000313" key="4">
    <source>
        <dbReference type="Proteomes" id="UP001516400"/>
    </source>
</evidence>
<feature type="compositionally biased region" description="Polar residues" evidence="2">
    <location>
        <begin position="433"/>
        <end position="473"/>
    </location>
</feature>
<feature type="region of interest" description="Disordered" evidence="2">
    <location>
        <begin position="849"/>
        <end position="872"/>
    </location>
</feature>
<feature type="compositionally biased region" description="Low complexity" evidence="2">
    <location>
        <begin position="1467"/>
        <end position="1482"/>
    </location>
</feature>
<keyword evidence="4" id="KW-1185">Reference proteome</keyword>
<name>A0ABD2NWG4_9CUCU</name>
<feature type="compositionally biased region" description="Polar residues" evidence="2">
    <location>
        <begin position="807"/>
        <end position="831"/>
    </location>
</feature>
<feature type="region of interest" description="Disordered" evidence="2">
    <location>
        <begin position="1378"/>
        <end position="1488"/>
    </location>
</feature>
<feature type="region of interest" description="Disordered" evidence="2">
    <location>
        <begin position="1502"/>
        <end position="1531"/>
    </location>
</feature>
<feature type="compositionally biased region" description="Low complexity" evidence="2">
    <location>
        <begin position="1230"/>
        <end position="1243"/>
    </location>
</feature>
<accession>A0ABD2NWG4</accession>
<feature type="compositionally biased region" description="Polar residues" evidence="2">
    <location>
        <begin position="549"/>
        <end position="574"/>
    </location>
</feature>
<feature type="compositionally biased region" description="Basic and acidic residues" evidence="2">
    <location>
        <begin position="346"/>
        <end position="362"/>
    </location>
</feature>
<feature type="compositionally biased region" description="Low complexity" evidence="2">
    <location>
        <begin position="855"/>
        <end position="872"/>
    </location>
</feature>
<sequence length="1771" mass="199088">MNPDELDFFRHLKKERNQNVAQNLIQSLDDRNLGHFKKNVKSKEDRELYAEEELIRKENYDELQCEMPGMPRSTFLMVFSPDGTKVASTHGNHNIYVTDLRSGKNVKTLVGHPRTPWCIAFHPSSNQIVASGCLGGQVRIWDLSGGSEVWTTTNQSVIASIAFHPNDRILVIATINEVYFWDWSKPEPFCHTATGNQKEKVRYVAFDKLGHKLITGISNSQNRWDYVRSSVPITRQSERSVSPYRRRITHRIFNITGRQNSQPAPVNNTSREPLSTVPERERNITMCYRNLVREYGRLVQRYLQLYRPPAMIDRGTDPMEQNSSSRNNSSTQVPELSTSNDPGPSRSDDIGASRSIEPESSRSNDSISSRSNDSGPSRSNDVNNHSSTQNQSTNTNHNPFQLLTPSRILSVMSRPTLIRSTQTTESRKHKTESNCQESSGGKKQKVNISSAEQASLHNTELTKTTSKTNQQAGPSHRSDSPQPGPSRIPEVISEERSDREQVLEDIIKGASAFKIRKDLFEKSESLISSKTGMNSSVASTHDRGDIGVSTLNSSNEARQNTSTTLPQGDSSTISSVSGAILKTNDSHTSPPTSRASSRITLMDFLNKLPKFSKATQKSKSDSGSSSTSEKSDNEQNVPERKSNGLNLTQNEESRVDKESSTQTENEVENLQENVAEGAPIDFSIPGTSRGDTEMTNSPREAQRLELMMMNIRRNAEDKLRSRFLPLIRSVPENVRLELIRVFEQGVKESREKARLRYRNMGQMFNKKQNRRPILDTSSDTTSSDDERDPLHIDFFNQAIENERKRIQGTSNVTGESSRAGPSQGRSESSTADAYHDINNLENWVTSLFDDIEPQGGSNSGTTNLTTAQTSTSVSTSTSISSLLDRPPRSNRVQSIRRIYAKVLRDRVNSRESTNPAPMSSTAAPIAPPNSSVNPVGNTSTRTTNSTIYSLARRRLGTHRASAFLPTRLYYPRTPPEFRRSRQFSFGRWRLNQRPYRSYNMSDILNTSNSGFAVDEVINFSELPNSEDDPIPANDRSSSNTSPNFPYHFHPFNPPPDLPTINPENIGIGNMYSNIVQDLETSLNDVRNIRAANRPGEMTDMLSNFSERLENIMNQSETILRNLRTSVEMLPGNDSSENGPSSSAPTASFNDANFYIRDQRAEAHDLERSIDSILDMNLDQERQSLTNRIDQMCTTMMLNSRYGGYSTHLTHSLRQLQTMIRQNSNQPSGNLSPRSQRRALAARSRALDSRSRALHRMNLFNRMRNSLPPLPSRAQEQSELNSIPEVVPQPSEDIDLHSRDAEITENRLRALRRMRCSLQSLCYRVDDRSNQNQETETRATDESTGQTAENLDLRARALEARTRAFHRMQMMDRMRNSLRSLPRFGEPPEQPHTQNSESDDNTRPTLSNQRRDQQVQGPSSEFGSWQETWNPPSTDRPNEEPRYGDSWTNNEQNTSSDRTFRITPSYRSPSTPNSTAPATSSNSEEWPSVSRWPWNVPSVQVNDVPVSEFGPSQESSESDNPPSLGINNNNNNSYPTRGVMARLAAIRAVNHPLGVFRPRFLHPLYASVNPFDADLDDPQREHIYDSDVITTVTPNHRIQVWDISDSVVPVISNPLKNVVVGECKIHNDASVDIASDGSILVTLLPSGGYLNVTNRLGVYSLKWETLGQCLYTTNFDHNAVSVSLSPLGRHLVVGLASRRVSIVPSERWVMARIFKIEQNDMPGDRLPLVRELDQTRDGRATSHKSVNCIRWLPTSGQGLIYATNTGQLVIWT</sequence>
<feature type="region of interest" description="Disordered" evidence="2">
    <location>
        <begin position="906"/>
        <end position="942"/>
    </location>
</feature>
<dbReference type="EMBL" id="JABFTP020000144">
    <property type="protein sequence ID" value="KAL3283034.1"/>
    <property type="molecule type" value="Genomic_DNA"/>
</dbReference>
<proteinExistence type="predicted"/>
<feature type="compositionally biased region" description="Polar residues" evidence="2">
    <location>
        <begin position="256"/>
        <end position="273"/>
    </location>
</feature>
<dbReference type="PANTHER" id="PTHR22874:SF1">
    <property type="entry name" value="ACTIVATING MOLECULE IN BECN1-REGULATED AUTOPHAGY PROTEIN 1"/>
    <property type="match status" value="1"/>
</dbReference>